<proteinExistence type="inferred from homology"/>
<dbReference type="GO" id="GO:0047693">
    <property type="term" value="F:ATP diphosphatase activity"/>
    <property type="evidence" value="ECO:0007669"/>
    <property type="project" value="UniProtKB-EC"/>
</dbReference>
<dbReference type="GO" id="GO:0046047">
    <property type="term" value="P:TTP catabolic process"/>
    <property type="evidence" value="ECO:0007669"/>
    <property type="project" value="TreeGrafter"/>
</dbReference>
<dbReference type="EMBL" id="CABEEZ010000143">
    <property type="protein sequence ID" value="VTR57390.1"/>
    <property type="molecule type" value="Genomic_DNA"/>
</dbReference>
<evidence type="ECO:0000259" key="5">
    <source>
        <dbReference type="Pfam" id="PF03819"/>
    </source>
</evidence>
<comment type="similarity">
    <text evidence="2">Belongs to the nucleoside triphosphate pyrophosphohydrolase family.</text>
</comment>
<dbReference type="CDD" id="cd11529">
    <property type="entry name" value="NTP-PPase_MazG_Cterm"/>
    <property type="match status" value="1"/>
</dbReference>
<dbReference type="GO" id="GO:0006950">
    <property type="term" value="P:response to stress"/>
    <property type="evidence" value="ECO:0007669"/>
    <property type="project" value="UniProtKB-ARBA"/>
</dbReference>
<name>A0A4U9WDW4_SERFO</name>
<accession>A0A4U9WDW4</accession>
<reference evidence="6" key="1">
    <citation type="submission" date="2019-05" db="EMBL/GenBank/DDBJ databases">
        <authorList>
            <consortium name="Pathogen Informatics"/>
        </authorList>
    </citation>
    <scope>NUCLEOTIDE SEQUENCE [LARGE SCALE GENOMIC DNA]</scope>
    <source>
        <strain evidence="6">NCTC12965</strain>
    </source>
</reference>
<dbReference type="EC" id="3.6.1.8" evidence="3"/>
<dbReference type="InterPro" id="IPR048011">
    <property type="entry name" value="NTP-PPase_MazG-like_C"/>
</dbReference>
<feature type="domain" description="NTP pyrophosphohydrolase MazG-like" evidence="5">
    <location>
        <begin position="58"/>
        <end position="131"/>
    </location>
</feature>
<organism evidence="6">
    <name type="scientific">Serratia fonticola</name>
    <dbReference type="NCBI Taxonomy" id="47917"/>
    <lineage>
        <taxon>Bacteria</taxon>
        <taxon>Pseudomonadati</taxon>
        <taxon>Pseudomonadota</taxon>
        <taxon>Gammaproteobacteria</taxon>
        <taxon>Enterobacterales</taxon>
        <taxon>Yersiniaceae</taxon>
        <taxon>Serratia</taxon>
    </lineage>
</organism>
<protein>
    <recommendedName>
        <fullName evidence="4">Nucleoside triphosphate pyrophosphohydrolase</fullName>
        <ecNumber evidence="3">3.6.1.8</ecNumber>
    </recommendedName>
</protein>
<dbReference type="InterPro" id="IPR011551">
    <property type="entry name" value="NTP_PyrPHydrolase_MazG"/>
</dbReference>
<dbReference type="GO" id="GO:0046052">
    <property type="term" value="P:UTP catabolic process"/>
    <property type="evidence" value="ECO:0007669"/>
    <property type="project" value="TreeGrafter"/>
</dbReference>
<dbReference type="FunFam" id="1.10.287.1080:FF:000003">
    <property type="entry name" value="Nucleoside triphosphate pyrophosphohydrolase"/>
    <property type="match status" value="1"/>
</dbReference>
<dbReference type="SUPFAM" id="SSF101386">
    <property type="entry name" value="all-alpha NTP pyrophosphatases"/>
    <property type="match status" value="2"/>
</dbReference>
<feature type="domain" description="NTP pyrophosphohydrolase MazG-like" evidence="5">
    <location>
        <begin position="200"/>
        <end position="260"/>
    </location>
</feature>
<dbReference type="InterPro" id="IPR048015">
    <property type="entry name" value="NTP-PPase_MazG-like_N"/>
</dbReference>
<dbReference type="PANTHER" id="PTHR30522:SF0">
    <property type="entry name" value="NUCLEOSIDE TRIPHOSPHATE PYROPHOSPHOHYDROLASE"/>
    <property type="match status" value="1"/>
</dbReference>
<evidence type="ECO:0000256" key="2">
    <source>
        <dbReference type="ARBA" id="ARBA00061115"/>
    </source>
</evidence>
<dbReference type="GO" id="GO:0046061">
    <property type="term" value="P:dATP catabolic process"/>
    <property type="evidence" value="ECO:0007669"/>
    <property type="project" value="TreeGrafter"/>
</dbReference>
<dbReference type="NCBIfam" id="NF007113">
    <property type="entry name" value="PRK09562.1"/>
    <property type="match status" value="1"/>
</dbReference>
<comment type="catalytic activity">
    <reaction evidence="1">
        <text>ATP + H2O = AMP + diphosphate + H(+)</text>
        <dbReference type="Rhea" id="RHEA:14245"/>
        <dbReference type="ChEBI" id="CHEBI:15377"/>
        <dbReference type="ChEBI" id="CHEBI:15378"/>
        <dbReference type="ChEBI" id="CHEBI:30616"/>
        <dbReference type="ChEBI" id="CHEBI:33019"/>
        <dbReference type="ChEBI" id="CHEBI:456215"/>
        <dbReference type="EC" id="3.6.1.8"/>
    </reaction>
</comment>
<dbReference type="PANTHER" id="PTHR30522">
    <property type="entry name" value="NUCLEOSIDE TRIPHOSPHATE PYROPHOSPHOHYDROLASE"/>
    <property type="match status" value="1"/>
</dbReference>
<dbReference type="CDD" id="cd11528">
    <property type="entry name" value="NTP-PPase_MazG_Nterm"/>
    <property type="match status" value="1"/>
</dbReference>
<evidence type="ECO:0000256" key="3">
    <source>
        <dbReference type="ARBA" id="ARBA00066372"/>
    </source>
</evidence>
<dbReference type="GO" id="GO:0006203">
    <property type="term" value="P:dGTP catabolic process"/>
    <property type="evidence" value="ECO:0007669"/>
    <property type="project" value="TreeGrafter"/>
</dbReference>
<dbReference type="GO" id="GO:0046081">
    <property type="term" value="P:dUTP catabolic process"/>
    <property type="evidence" value="ECO:0007669"/>
    <property type="project" value="TreeGrafter"/>
</dbReference>
<evidence type="ECO:0000313" key="6">
    <source>
        <dbReference type="EMBL" id="VTR57390.1"/>
    </source>
</evidence>
<dbReference type="GO" id="GO:0046076">
    <property type="term" value="P:dTTP catabolic process"/>
    <property type="evidence" value="ECO:0007669"/>
    <property type="project" value="TreeGrafter"/>
</dbReference>
<dbReference type="Gene3D" id="1.10.287.1080">
    <property type="entry name" value="MazG-like"/>
    <property type="match status" value="2"/>
</dbReference>
<evidence type="ECO:0000256" key="4">
    <source>
        <dbReference type="ARBA" id="ARBA00074799"/>
    </source>
</evidence>
<dbReference type="InterPro" id="IPR004518">
    <property type="entry name" value="MazG-like_dom"/>
</dbReference>
<sequence>MPRPFRYQWNGRSMRRPYVVSLIIQRLNMTQPMPLQRLLTIMKTLRDPHVGCPWDRKQTFASIAPYTLEETYEVLDAIERQDYADLRDELGDLLFLVVFYAQMGQEQGLFDFDQVCNAISDKLERRHPHIFGEAEAADSAAVSARWEQLKAGERAEKALHSALDDIPNALPALMKAHKIQKRCAAVGFDWNTLGPVVGKVYEELDEVMHEAQQAVVDEQKLEEEIGDLLFATVNLSRHLGHKAEKALQVANRKFERRFRQVEEIVQSRGLTMQEATLEQMEEAWQQVKRLEN</sequence>
<dbReference type="NCBIfam" id="TIGR00444">
    <property type="entry name" value="mazG"/>
    <property type="match status" value="1"/>
</dbReference>
<keyword evidence="6" id="KW-0378">Hydrolase</keyword>
<dbReference type="FunFam" id="1.10.287.1080:FF:000001">
    <property type="entry name" value="Nucleoside triphosphate pyrophosphohydrolase"/>
    <property type="match status" value="1"/>
</dbReference>
<dbReference type="Pfam" id="PF03819">
    <property type="entry name" value="MazG"/>
    <property type="match status" value="2"/>
</dbReference>
<evidence type="ECO:0000256" key="1">
    <source>
        <dbReference type="ARBA" id="ARBA00052141"/>
    </source>
</evidence>
<gene>
    <name evidence="6" type="primary">mazG</name>
    <name evidence="6" type="ORF">NCTC12965_07351</name>
</gene>
<dbReference type="AlphaFoldDB" id="A0A4U9WDW4"/>